<evidence type="ECO:0000256" key="2">
    <source>
        <dbReference type="ARBA" id="ARBA00022737"/>
    </source>
</evidence>
<feature type="domain" description="C3H1-type" evidence="8">
    <location>
        <begin position="11"/>
        <end position="39"/>
    </location>
</feature>
<feature type="domain" description="RRM" evidence="7">
    <location>
        <begin position="54"/>
        <end position="145"/>
    </location>
</feature>
<feature type="zinc finger region" description="C3H1-type" evidence="6">
    <location>
        <begin position="11"/>
        <end position="39"/>
    </location>
</feature>
<dbReference type="PANTHER" id="PTHR12620">
    <property type="entry name" value="U2 SNRNP AUXILIARY FACTOR, SMALL SUBUNIT"/>
    <property type="match status" value="1"/>
</dbReference>
<dbReference type="InterPro" id="IPR000571">
    <property type="entry name" value="Znf_CCCH"/>
</dbReference>
<dbReference type="EMBL" id="JAPFFF010000001">
    <property type="protein sequence ID" value="KAK8898750.1"/>
    <property type="molecule type" value="Genomic_DNA"/>
</dbReference>
<keyword evidence="2" id="KW-0677">Repeat</keyword>
<evidence type="ECO:0000256" key="5">
    <source>
        <dbReference type="PROSITE-ProRule" id="PRU00176"/>
    </source>
</evidence>
<keyword evidence="10" id="KW-1185">Reference proteome</keyword>
<keyword evidence="1 6" id="KW-0479">Metal-binding</keyword>
<gene>
    <name evidence="9" type="ORF">M9Y10_001042</name>
</gene>
<feature type="zinc finger region" description="C3H1-type" evidence="6">
    <location>
        <begin position="147"/>
        <end position="174"/>
    </location>
</feature>
<dbReference type="InterPro" id="IPR009145">
    <property type="entry name" value="U2AF_small"/>
</dbReference>
<comment type="caution">
    <text evidence="9">The sequence shown here is derived from an EMBL/GenBank/DDBJ whole genome shotgun (WGS) entry which is preliminary data.</text>
</comment>
<evidence type="ECO:0000259" key="7">
    <source>
        <dbReference type="PROSITE" id="PS50102"/>
    </source>
</evidence>
<accession>A0ABR2L5X3</accession>
<dbReference type="Gene3D" id="3.30.70.330">
    <property type="match status" value="1"/>
</dbReference>
<keyword evidence="4 6" id="KW-0862">Zinc</keyword>
<reference evidence="9 10" key="1">
    <citation type="submission" date="2024-04" db="EMBL/GenBank/DDBJ databases">
        <title>Tritrichomonas musculus Genome.</title>
        <authorList>
            <person name="Alves-Ferreira E."/>
            <person name="Grigg M."/>
            <person name="Lorenzi H."/>
            <person name="Galac M."/>
        </authorList>
    </citation>
    <scope>NUCLEOTIDE SEQUENCE [LARGE SCALE GENOMIC DNA]</scope>
    <source>
        <strain evidence="9 10">EAF2021</strain>
    </source>
</reference>
<dbReference type="SUPFAM" id="SSF90229">
    <property type="entry name" value="CCCH zinc finger"/>
    <property type="match status" value="1"/>
</dbReference>
<sequence>MTSAPKVASDERDPNLCPFFDKTGTCSKGDLCNKSHKDVPISRAIVLHHIFPDPDAFISMLPSGVLTMEPETKKRLVDAFFIDVACMLMQFGQLDDMILCSNRTDHLVGNVIALFHDSNASLAAKTFLDGQYYAGRKIQVSFVPIPRLSLTICHNVDNEQCQLGNMCNFVHPLEPSSLIFNQIFPKAAKAVATPLRNPKKKRFIDNPNDALYNKTMQKIVIKPI</sequence>
<evidence type="ECO:0000313" key="10">
    <source>
        <dbReference type="Proteomes" id="UP001470230"/>
    </source>
</evidence>
<evidence type="ECO:0000256" key="4">
    <source>
        <dbReference type="ARBA" id="ARBA00022833"/>
    </source>
</evidence>
<dbReference type="SUPFAM" id="SSF54928">
    <property type="entry name" value="RNA-binding domain, RBD"/>
    <property type="match status" value="1"/>
</dbReference>
<evidence type="ECO:0000259" key="8">
    <source>
        <dbReference type="PROSITE" id="PS50103"/>
    </source>
</evidence>
<proteinExistence type="predicted"/>
<dbReference type="PROSITE" id="PS50102">
    <property type="entry name" value="RRM"/>
    <property type="match status" value="1"/>
</dbReference>
<evidence type="ECO:0000256" key="1">
    <source>
        <dbReference type="ARBA" id="ARBA00022723"/>
    </source>
</evidence>
<evidence type="ECO:0000313" key="9">
    <source>
        <dbReference type="EMBL" id="KAK8898750.1"/>
    </source>
</evidence>
<feature type="domain" description="C3H1-type" evidence="8">
    <location>
        <begin position="147"/>
        <end position="174"/>
    </location>
</feature>
<organism evidence="9 10">
    <name type="scientific">Tritrichomonas musculus</name>
    <dbReference type="NCBI Taxonomy" id="1915356"/>
    <lineage>
        <taxon>Eukaryota</taxon>
        <taxon>Metamonada</taxon>
        <taxon>Parabasalia</taxon>
        <taxon>Tritrichomonadida</taxon>
        <taxon>Tritrichomonadidae</taxon>
        <taxon>Tritrichomonas</taxon>
    </lineage>
</organism>
<dbReference type="Proteomes" id="UP001470230">
    <property type="component" value="Unassembled WGS sequence"/>
</dbReference>
<dbReference type="InterPro" id="IPR000504">
    <property type="entry name" value="RRM_dom"/>
</dbReference>
<dbReference type="SMART" id="SM00356">
    <property type="entry name" value="ZnF_C3H1"/>
    <property type="match status" value="2"/>
</dbReference>
<dbReference type="InterPro" id="IPR035979">
    <property type="entry name" value="RBD_domain_sf"/>
</dbReference>
<protein>
    <submittedName>
        <fullName evidence="9">Splicing factor U2AF 26 kDa subunit</fullName>
    </submittedName>
</protein>
<evidence type="ECO:0000256" key="3">
    <source>
        <dbReference type="ARBA" id="ARBA00022771"/>
    </source>
</evidence>
<dbReference type="PRINTS" id="PR01848">
    <property type="entry name" value="U2AUXFACTOR"/>
</dbReference>
<name>A0ABR2L5X3_9EUKA</name>
<dbReference type="Pfam" id="PF00642">
    <property type="entry name" value="zf-CCCH"/>
    <property type="match status" value="1"/>
</dbReference>
<dbReference type="InterPro" id="IPR012677">
    <property type="entry name" value="Nucleotide-bd_a/b_plait_sf"/>
</dbReference>
<keyword evidence="3 6" id="KW-0863">Zinc-finger</keyword>
<dbReference type="InterPro" id="IPR036855">
    <property type="entry name" value="Znf_CCCH_sf"/>
</dbReference>
<evidence type="ECO:0000256" key="6">
    <source>
        <dbReference type="PROSITE-ProRule" id="PRU00723"/>
    </source>
</evidence>
<dbReference type="PROSITE" id="PS50103">
    <property type="entry name" value="ZF_C3H1"/>
    <property type="match status" value="2"/>
</dbReference>
<keyword evidence="5" id="KW-0694">RNA-binding</keyword>